<accession>A0ABW3CRU4</accession>
<dbReference type="Pfam" id="PF19054">
    <property type="entry name" value="DUF5753"/>
    <property type="match status" value="1"/>
</dbReference>
<proteinExistence type="predicted"/>
<dbReference type="InterPro" id="IPR001387">
    <property type="entry name" value="Cro/C1-type_HTH"/>
</dbReference>
<comment type="caution">
    <text evidence="3">The sequence shown here is derived from an EMBL/GenBank/DDBJ whole genome shotgun (WGS) entry which is preliminary data.</text>
</comment>
<protein>
    <submittedName>
        <fullName evidence="3">Helix-turn-helix domain-containing protein</fullName>
    </submittedName>
</protein>
<dbReference type="SUPFAM" id="SSF47413">
    <property type="entry name" value="lambda repressor-like DNA-binding domains"/>
    <property type="match status" value="1"/>
</dbReference>
<keyword evidence="4" id="KW-1185">Reference proteome</keyword>
<evidence type="ECO:0000256" key="1">
    <source>
        <dbReference type="SAM" id="MobiDB-lite"/>
    </source>
</evidence>
<dbReference type="Gene3D" id="1.10.260.40">
    <property type="entry name" value="lambda repressor-like DNA-binding domains"/>
    <property type="match status" value="1"/>
</dbReference>
<name>A0ABW3CRU4_9ACTN</name>
<dbReference type="Pfam" id="PF13560">
    <property type="entry name" value="HTH_31"/>
    <property type="match status" value="1"/>
</dbReference>
<organism evidence="3 4">
    <name type="scientific">Actinomadura adrarensis</name>
    <dbReference type="NCBI Taxonomy" id="1819600"/>
    <lineage>
        <taxon>Bacteria</taxon>
        <taxon>Bacillati</taxon>
        <taxon>Actinomycetota</taxon>
        <taxon>Actinomycetes</taxon>
        <taxon>Streptosporangiales</taxon>
        <taxon>Thermomonosporaceae</taxon>
        <taxon>Actinomadura</taxon>
    </lineage>
</organism>
<evidence type="ECO:0000259" key="2">
    <source>
        <dbReference type="PROSITE" id="PS50943"/>
    </source>
</evidence>
<reference evidence="4" key="1">
    <citation type="journal article" date="2019" name="Int. J. Syst. Evol. Microbiol.">
        <title>The Global Catalogue of Microorganisms (GCM) 10K type strain sequencing project: providing services to taxonomists for standard genome sequencing and annotation.</title>
        <authorList>
            <consortium name="The Broad Institute Genomics Platform"/>
            <consortium name="The Broad Institute Genome Sequencing Center for Infectious Disease"/>
            <person name="Wu L."/>
            <person name="Ma J."/>
        </authorList>
    </citation>
    <scope>NUCLEOTIDE SEQUENCE [LARGE SCALE GENOMIC DNA]</scope>
    <source>
        <strain evidence="4">JCM 31696</strain>
    </source>
</reference>
<feature type="region of interest" description="Disordered" evidence="1">
    <location>
        <begin position="1"/>
        <end position="25"/>
    </location>
</feature>
<evidence type="ECO:0000313" key="4">
    <source>
        <dbReference type="Proteomes" id="UP001597083"/>
    </source>
</evidence>
<sequence>MSELLATPATAKNSEQIVSHRPSPDPKTSMWALIAYYLRFCRLQRKLTGDLLGEIIGCSKSTVSRLETGALKLDETQARALDRAWDTGGIFTFLVWYATLGHDPNWLRQYLDLERRASIIKTWQVDLVPGLLQTPDYARAGLVSGGVKDLEGTLEKRLTRQAILDWEDAPMLWFLLSQTLLELPCGGRPVMKAQLAHILELSHRSNVSVRVVPKSVGHHPGLDGAFMLLTLAEPHMEVAYVEAPGGGRLASATADVASYALRYDQIGHHALPEGLSRDLIKEIMEDM</sequence>
<dbReference type="CDD" id="cd00093">
    <property type="entry name" value="HTH_XRE"/>
    <property type="match status" value="1"/>
</dbReference>
<evidence type="ECO:0000313" key="3">
    <source>
        <dbReference type="EMBL" id="MFD0856692.1"/>
    </source>
</evidence>
<gene>
    <name evidence="3" type="ORF">ACFQ07_30955</name>
</gene>
<dbReference type="Proteomes" id="UP001597083">
    <property type="component" value="Unassembled WGS sequence"/>
</dbReference>
<dbReference type="EMBL" id="JBHTIR010004224">
    <property type="protein sequence ID" value="MFD0856692.1"/>
    <property type="molecule type" value="Genomic_DNA"/>
</dbReference>
<dbReference type="InterPro" id="IPR010982">
    <property type="entry name" value="Lambda_DNA-bd_dom_sf"/>
</dbReference>
<feature type="domain" description="HTH cro/C1-type" evidence="2">
    <location>
        <begin position="38"/>
        <end position="69"/>
    </location>
</feature>
<dbReference type="InterPro" id="IPR043917">
    <property type="entry name" value="DUF5753"/>
</dbReference>
<dbReference type="PROSITE" id="PS50943">
    <property type="entry name" value="HTH_CROC1"/>
    <property type="match status" value="1"/>
</dbReference>